<dbReference type="EMBL" id="FOLM01000002">
    <property type="protein sequence ID" value="SFC26623.1"/>
    <property type="molecule type" value="Genomic_DNA"/>
</dbReference>
<protein>
    <recommendedName>
        <fullName evidence="3">mRNA interferase RelE/StbE</fullName>
    </recommendedName>
</protein>
<dbReference type="Proteomes" id="UP000199207">
    <property type="component" value="Unassembled WGS sequence"/>
</dbReference>
<gene>
    <name evidence="1" type="ORF">SAMN05421773_102497</name>
</gene>
<dbReference type="RefSeq" id="WP_093837761.1">
    <property type="nucleotide sequence ID" value="NZ_FOLM01000002.1"/>
</dbReference>
<dbReference type="STRING" id="910347.SAMN05421773_102497"/>
<dbReference type="OrthoDB" id="4296205at2"/>
<proteinExistence type="predicted"/>
<accession>A0A1I1HYU5</accession>
<organism evidence="1 2">
    <name type="scientific">Streptomyces aidingensis</name>
    <dbReference type="NCBI Taxonomy" id="910347"/>
    <lineage>
        <taxon>Bacteria</taxon>
        <taxon>Bacillati</taxon>
        <taxon>Actinomycetota</taxon>
        <taxon>Actinomycetes</taxon>
        <taxon>Kitasatosporales</taxon>
        <taxon>Streptomycetaceae</taxon>
        <taxon>Streptomyces</taxon>
    </lineage>
</organism>
<reference evidence="1 2" key="1">
    <citation type="submission" date="2016-10" db="EMBL/GenBank/DDBJ databases">
        <authorList>
            <person name="de Groot N.N."/>
        </authorList>
    </citation>
    <scope>NUCLEOTIDE SEQUENCE [LARGE SCALE GENOMIC DNA]</scope>
    <source>
        <strain evidence="1 2">CGMCC 4.5739</strain>
    </source>
</reference>
<dbReference type="AlphaFoldDB" id="A0A1I1HYU5"/>
<evidence type="ECO:0000313" key="1">
    <source>
        <dbReference type="EMBL" id="SFC26623.1"/>
    </source>
</evidence>
<evidence type="ECO:0000313" key="2">
    <source>
        <dbReference type="Proteomes" id="UP000199207"/>
    </source>
</evidence>
<name>A0A1I1HYU5_9ACTN</name>
<keyword evidence="2" id="KW-1185">Reference proteome</keyword>
<sequence length="81" mass="9165">MFRIAYTDEALAERRTIPAERRKPFEEGMREIGRFPYDSGSSAVKGNRDRREATVSGLAVIRYEVSPSVLIVTVLRLVPLP</sequence>
<evidence type="ECO:0008006" key="3">
    <source>
        <dbReference type="Google" id="ProtNLM"/>
    </source>
</evidence>